<dbReference type="GO" id="GO:0004177">
    <property type="term" value="F:aminopeptidase activity"/>
    <property type="evidence" value="ECO:0007669"/>
    <property type="project" value="UniProtKB-KW"/>
</dbReference>
<dbReference type="Gene3D" id="1.20.930.40">
    <property type="entry name" value="Transferrin receptor-like, dimerisation domain"/>
    <property type="match status" value="1"/>
</dbReference>
<dbReference type="InterPro" id="IPR036757">
    <property type="entry name" value="TFR-like_dimer_dom_sf"/>
</dbReference>
<dbReference type="Gene3D" id="3.40.630.10">
    <property type="entry name" value="Zn peptidases"/>
    <property type="match status" value="1"/>
</dbReference>
<comment type="similarity">
    <text evidence="1">Belongs to the peptidase M28 family. M28B subfamily.</text>
</comment>
<comment type="caution">
    <text evidence="6">The sequence shown here is derived from an EMBL/GenBank/DDBJ whole genome shotgun (WGS) entry which is preliminary data.</text>
</comment>
<dbReference type="FunFam" id="3.40.630.10:FF:000101">
    <property type="entry name" value="N-acetylated alpha-linked acidic dipeptidase like 1"/>
    <property type="match status" value="1"/>
</dbReference>
<evidence type="ECO:0000259" key="5">
    <source>
        <dbReference type="Pfam" id="PF04389"/>
    </source>
</evidence>
<evidence type="ECO:0000256" key="3">
    <source>
        <dbReference type="SAM" id="Phobius"/>
    </source>
</evidence>
<dbReference type="SUPFAM" id="SSF47672">
    <property type="entry name" value="Transferrin receptor-like dimerisation domain"/>
    <property type="match status" value="1"/>
</dbReference>
<dbReference type="Gene3D" id="3.50.30.30">
    <property type="match status" value="1"/>
</dbReference>
<reference evidence="6" key="1">
    <citation type="journal article" date="2023" name="G3 (Bethesda)">
        <title>Whole genome assembly and annotation of the endangered Caribbean coral Acropora cervicornis.</title>
        <authorList>
            <person name="Selwyn J.D."/>
            <person name="Vollmer S.V."/>
        </authorList>
    </citation>
    <scope>NUCLEOTIDE SEQUENCE</scope>
    <source>
        <strain evidence="6">K2</strain>
    </source>
</reference>
<dbReference type="PANTHER" id="PTHR10404">
    <property type="entry name" value="N-ACETYLATED-ALPHA-LINKED ACIDIC DIPEPTIDASE"/>
    <property type="match status" value="1"/>
</dbReference>
<dbReference type="PANTHER" id="PTHR10404:SF78">
    <property type="entry name" value="N-ACETYLATED ALPHA-LINKED ACIDIC DIPEPTIDASE 2"/>
    <property type="match status" value="1"/>
</dbReference>
<keyword evidence="7" id="KW-1185">Reference proteome</keyword>
<dbReference type="InterPro" id="IPR039373">
    <property type="entry name" value="Peptidase_M28B"/>
</dbReference>
<organism evidence="6 7">
    <name type="scientific">Acropora cervicornis</name>
    <name type="common">Staghorn coral</name>
    <dbReference type="NCBI Taxonomy" id="6130"/>
    <lineage>
        <taxon>Eukaryota</taxon>
        <taxon>Metazoa</taxon>
        <taxon>Cnidaria</taxon>
        <taxon>Anthozoa</taxon>
        <taxon>Hexacorallia</taxon>
        <taxon>Scleractinia</taxon>
        <taxon>Astrocoeniina</taxon>
        <taxon>Acroporidae</taxon>
        <taxon>Acropora</taxon>
    </lineage>
</organism>
<dbReference type="InterPro" id="IPR007365">
    <property type="entry name" value="TFR-like_dimer_dom"/>
</dbReference>
<feature type="domain" description="Peptidase M28" evidence="5">
    <location>
        <begin position="378"/>
        <end position="578"/>
    </location>
</feature>
<accession>A0AAD9QH45</accession>
<keyword evidence="6" id="KW-0378">Hydrolase</keyword>
<dbReference type="SUPFAM" id="SSF53187">
    <property type="entry name" value="Zn-dependent exopeptidases"/>
    <property type="match status" value="1"/>
</dbReference>
<dbReference type="FunFam" id="3.50.30.30:FF:000045">
    <property type="entry name" value="Predicted protein"/>
    <property type="match status" value="1"/>
</dbReference>
<dbReference type="InterPro" id="IPR046450">
    <property type="entry name" value="PA_dom_sf"/>
</dbReference>
<dbReference type="InterPro" id="IPR007484">
    <property type="entry name" value="Peptidase_M28"/>
</dbReference>
<dbReference type="AlphaFoldDB" id="A0AAD9QH45"/>
<gene>
    <name evidence="6" type="ORF">P5673_015708</name>
</gene>
<feature type="transmembrane region" description="Helical" evidence="3">
    <location>
        <begin position="46"/>
        <end position="68"/>
    </location>
</feature>
<keyword evidence="3" id="KW-0472">Membrane</keyword>
<keyword evidence="6" id="KW-0031">Aminopeptidase</keyword>
<proteinExistence type="inferred from homology"/>
<keyword evidence="3" id="KW-1133">Transmembrane helix</keyword>
<sequence>MSTPMTRLSESSSSNPEAEVETLPSTDHNSRKKTCRFCVKSPRKRILLLCVFIAVLASGVGALIGYFVPLALKSSCLDISSASEDVHDTFADEVSTKELENNLRYFSSKPHVGGSEREKEMAYHISEKWREYGFDDVEIPEYQVLLSQPQEDQPNKIEVISNGSVEYTIKGSIKVTNAKDGSGTFQYFPFLSYSPSGKAEGELVYCNQGRESDFQVLDSKGISVKHRIVLMSGYGANVMAAERRGAVGALLYVDPKVVAQEGYDSKDTYPEKTWASKDAVFSKGLNAHFGDQLTPLLPSIPGMYRRPRNESSLPSIPSQPISYGDALHLLSLLKGEEVPSSWRGALKVTYRFGPGFNKPNTFVRLLVNNKLVVKSIYNVIGTINGQIEPDRYVLVGNHRDAEFFGAADASSGTATLMETSRVLGKLKRDGWRPRRTVKLCSWGAEEFGLIGSLEWVQENAKLLSNRAVVYLNTDVAVGGNYVVIAQTCPMIEEAVFCRAKKVKDPSKSSIYDNMKSRLPRGDNPGELKTIPYLYFSDYLPFYMTLGIPSADFSYFHGYDKRYMLYPVYHTQEDSFNWIKTFIDPKFEYHATMTKLVGGMLLDFSEALLLSYDVVRYAKAITSSFEELESFIKTTNDKISTEYVRSAVQEFTNASNLFQERKKKLSGNESALVLRAVNDQLVQVEKAFITPYLKAGDPMYKHVFSRNFYQEWFPGVIRAVHEARESNDFSEVEVQLSLVEEALLSAADILRPIVC</sequence>
<feature type="compositionally biased region" description="Polar residues" evidence="2">
    <location>
        <begin position="1"/>
        <end position="16"/>
    </location>
</feature>
<evidence type="ECO:0000313" key="6">
    <source>
        <dbReference type="EMBL" id="KAK2561236.1"/>
    </source>
</evidence>
<evidence type="ECO:0000256" key="2">
    <source>
        <dbReference type="SAM" id="MobiDB-lite"/>
    </source>
</evidence>
<evidence type="ECO:0000313" key="7">
    <source>
        <dbReference type="Proteomes" id="UP001249851"/>
    </source>
</evidence>
<dbReference type="GO" id="GO:0004180">
    <property type="term" value="F:carboxypeptidase activity"/>
    <property type="evidence" value="ECO:0007669"/>
    <property type="project" value="TreeGrafter"/>
</dbReference>
<dbReference type="EMBL" id="JARQWQ010000033">
    <property type="protein sequence ID" value="KAK2561236.1"/>
    <property type="molecule type" value="Genomic_DNA"/>
</dbReference>
<reference evidence="6" key="2">
    <citation type="journal article" date="2023" name="Science">
        <title>Genomic signatures of disease resistance in endangered staghorn corals.</title>
        <authorList>
            <person name="Vollmer S.V."/>
            <person name="Selwyn J.D."/>
            <person name="Despard B.A."/>
            <person name="Roesel C.L."/>
        </authorList>
    </citation>
    <scope>NUCLEOTIDE SEQUENCE</scope>
    <source>
        <strain evidence="6">K2</strain>
    </source>
</reference>
<protein>
    <submittedName>
        <fullName evidence="6">Aminopeptidase NAALADL1</fullName>
    </submittedName>
</protein>
<dbReference type="Pfam" id="PF04253">
    <property type="entry name" value="TFR_dimer"/>
    <property type="match status" value="1"/>
</dbReference>
<evidence type="ECO:0000259" key="4">
    <source>
        <dbReference type="Pfam" id="PF04253"/>
    </source>
</evidence>
<feature type="domain" description="Transferrin receptor-like dimerisation" evidence="4">
    <location>
        <begin position="638"/>
        <end position="750"/>
    </location>
</feature>
<dbReference type="SUPFAM" id="SSF52025">
    <property type="entry name" value="PA domain"/>
    <property type="match status" value="1"/>
</dbReference>
<dbReference type="Proteomes" id="UP001249851">
    <property type="component" value="Unassembled WGS sequence"/>
</dbReference>
<evidence type="ECO:0000256" key="1">
    <source>
        <dbReference type="ARBA" id="ARBA00005634"/>
    </source>
</evidence>
<keyword evidence="3" id="KW-0812">Transmembrane</keyword>
<keyword evidence="6" id="KW-0645">Protease</keyword>
<feature type="region of interest" description="Disordered" evidence="2">
    <location>
        <begin position="1"/>
        <end position="30"/>
    </location>
</feature>
<name>A0AAD9QH45_ACRCE</name>
<dbReference type="Pfam" id="PF04389">
    <property type="entry name" value="Peptidase_M28"/>
    <property type="match status" value="1"/>
</dbReference>